<dbReference type="SUPFAM" id="SSF46785">
    <property type="entry name" value="Winged helix' DNA-binding domain"/>
    <property type="match status" value="1"/>
</dbReference>
<dbReference type="InterPro" id="IPR043128">
    <property type="entry name" value="Rev_trsase/Diguanyl_cyclase"/>
</dbReference>
<proteinExistence type="predicted"/>
<dbReference type="Proteomes" id="UP000281813">
    <property type="component" value="Unassembled WGS sequence"/>
</dbReference>
<evidence type="ECO:0000313" key="1">
    <source>
        <dbReference type="EMBL" id="RKQ15846.1"/>
    </source>
</evidence>
<dbReference type="RefSeq" id="WP_121130764.1">
    <property type="nucleotide sequence ID" value="NZ_JBHUFK010000062.1"/>
</dbReference>
<sequence>MKVKIATFGREEVITKIKQLTEAQQDIEIIPFTYNRESETVELIEKAFMCDIYLFTEAISYLYVRKKVQKKRLPAVQIAFDEQMLLTSFYQLQQLKNQKLNRLSIDMVDKKYVESVLQDINSEDQAVFTYDYGIQSEIDIDKIVSFHHNLWKEGKIDYVLTSVKTVEEYLKELNVPTSMMHIPSINIERAIDQGKKSIKLNLSKSAQVVTGYIQIKNPKTIIEQYGEEGLQKKMEKLHHVLTTFSKKTDASVFPISDHQFVIFGTIAVINHLTNHYRDFPLLREIKSEVKSSVDIGYGLGLTAKQSEVNAKIALDTCAKTEDSKCYIVNERQETIGPIGIKKEFDASKLYHALIHNARLNNELSYNFIEFIRTRNNEPFSSNDIANYYNVTKRSAERTVNKLLSGEVIRVSGEERPYQKGRPRKLFTLNQ</sequence>
<dbReference type="AlphaFoldDB" id="A0A494Z076"/>
<dbReference type="InterPro" id="IPR036388">
    <property type="entry name" value="WH-like_DNA-bd_sf"/>
</dbReference>
<reference evidence="1 2" key="1">
    <citation type="journal article" date="2015" name="Antonie Van Leeuwenhoek">
        <title>Oceanobacillus bengalensis sp. nov., a bacterium isolated from seawater of the Bay of Bengal.</title>
        <authorList>
            <person name="Yongchang O."/>
            <person name="Xiang W."/>
            <person name="Wang G."/>
        </authorList>
    </citation>
    <scope>NUCLEOTIDE SEQUENCE [LARGE SCALE GENOMIC DNA]</scope>
    <source>
        <strain evidence="1 2">MCCC 1K00260</strain>
    </source>
</reference>
<dbReference type="Gene3D" id="3.30.70.270">
    <property type="match status" value="1"/>
</dbReference>
<dbReference type="OrthoDB" id="4986073at2"/>
<comment type="caution">
    <text evidence="1">The sequence shown here is derived from an EMBL/GenBank/DDBJ whole genome shotgun (WGS) entry which is preliminary data.</text>
</comment>
<dbReference type="InterPro" id="IPR036390">
    <property type="entry name" value="WH_DNA-bd_sf"/>
</dbReference>
<evidence type="ECO:0000313" key="2">
    <source>
        <dbReference type="Proteomes" id="UP000281813"/>
    </source>
</evidence>
<accession>A0A494Z076</accession>
<protein>
    <recommendedName>
        <fullName evidence="3">Transcriptional regulator</fullName>
    </recommendedName>
</protein>
<keyword evidence="2" id="KW-1185">Reference proteome</keyword>
<name>A0A494Z076_9BACI</name>
<dbReference type="Gene3D" id="1.10.10.10">
    <property type="entry name" value="Winged helix-like DNA-binding domain superfamily/Winged helix DNA-binding domain"/>
    <property type="match status" value="1"/>
</dbReference>
<organism evidence="1 2">
    <name type="scientific">Oceanobacillus bengalensis</name>
    <dbReference type="NCBI Taxonomy" id="1435466"/>
    <lineage>
        <taxon>Bacteria</taxon>
        <taxon>Bacillati</taxon>
        <taxon>Bacillota</taxon>
        <taxon>Bacilli</taxon>
        <taxon>Bacillales</taxon>
        <taxon>Bacillaceae</taxon>
        <taxon>Oceanobacillus</taxon>
    </lineage>
</organism>
<gene>
    <name evidence="1" type="ORF">D8M05_08785</name>
</gene>
<dbReference type="EMBL" id="RBZO01000011">
    <property type="protein sequence ID" value="RKQ15846.1"/>
    <property type="molecule type" value="Genomic_DNA"/>
</dbReference>
<evidence type="ECO:0008006" key="3">
    <source>
        <dbReference type="Google" id="ProtNLM"/>
    </source>
</evidence>